<organism evidence="11 12">
    <name type="scientific">Histidinibacterium lentulum</name>
    <dbReference type="NCBI Taxonomy" id="2480588"/>
    <lineage>
        <taxon>Bacteria</taxon>
        <taxon>Pseudomonadati</taxon>
        <taxon>Pseudomonadota</taxon>
        <taxon>Alphaproteobacteria</taxon>
        <taxon>Rhodobacterales</taxon>
        <taxon>Paracoccaceae</taxon>
        <taxon>Histidinibacterium</taxon>
    </lineage>
</organism>
<dbReference type="EC" id="2.4.1.25" evidence="3 10"/>
<comment type="catalytic activity">
    <reaction evidence="1 10">
        <text>Transfers a segment of a (1-&gt;4)-alpha-D-glucan to a new position in an acceptor, which may be glucose or a (1-&gt;4)-alpha-D-glucan.</text>
        <dbReference type="EC" id="2.4.1.25"/>
    </reaction>
</comment>
<evidence type="ECO:0000256" key="2">
    <source>
        <dbReference type="ARBA" id="ARBA00005684"/>
    </source>
</evidence>
<dbReference type="EMBL" id="RDRB01000001">
    <property type="protein sequence ID" value="ROU03914.1"/>
    <property type="molecule type" value="Genomic_DNA"/>
</dbReference>
<evidence type="ECO:0000256" key="9">
    <source>
        <dbReference type="ARBA" id="ARBA00031501"/>
    </source>
</evidence>
<proteinExistence type="inferred from homology"/>
<gene>
    <name evidence="11" type="primary">malQ</name>
    <name evidence="11" type="ORF">EAT49_00440</name>
</gene>
<dbReference type="InterPro" id="IPR017853">
    <property type="entry name" value="GH"/>
</dbReference>
<evidence type="ECO:0000313" key="11">
    <source>
        <dbReference type="EMBL" id="ROU03914.1"/>
    </source>
</evidence>
<evidence type="ECO:0000256" key="3">
    <source>
        <dbReference type="ARBA" id="ARBA00012560"/>
    </source>
</evidence>
<evidence type="ECO:0000256" key="1">
    <source>
        <dbReference type="ARBA" id="ARBA00000439"/>
    </source>
</evidence>
<evidence type="ECO:0000313" key="12">
    <source>
        <dbReference type="Proteomes" id="UP000268016"/>
    </source>
</evidence>
<dbReference type="AlphaFoldDB" id="A0A3N2R8X2"/>
<dbReference type="Pfam" id="PF02446">
    <property type="entry name" value="Glyco_hydro_77"/>
    <property type="match status" value="1"/>
</dbReference>
<evidence type="ECO:0000256" key="10">
    <source>
        <dbReference type="RuleBase" id="RU361207"/>
    </source>
</evidence>
<keyword evidence="6 10" id="KW-0808">Transferase</keyword>
<reference evidence="11 12" key="1">
    <citation type="submission" date="2018-10" db="EMBL/GenBank/DDBJ databases">
        <title>Histidinibacterium lentulum gen. nov., sp. nov., a marine bacterium from the culture broth of Picochlorum sp. 122.</title>
        <authorList>
            <person name="Wang G."/>
        </authorList>
    </citation>
    <scope>NUCLEOTIDE SEQUENCE [LARGE SCALE GENOMIC DNA]</scope>
    <source>
        <strain evidence="11 12">B17</strain>
    </source>
</reference>
<dbReference type="GO" id="GO:0005975">
    <property type="term" value="P:carbohydrate metabolic process"/>
    <property type="evidence" value="ECO:0007669"/>
    <property type="project" value="InterPro"/>
</dbReference>
<dbReference type="Gene3D" id="3.20.20.80">
    <property type="entry name" value="Glycosidases"/>
    <property type="match status" value="1"/>
</dbReference>
<dbReference type="PANTHER" id="PTHR32438">
    <property type="entry name" value="4-ALPHA-GLUCANOTRANSFERASE DPE1, CHLOROPLASTIC/AMYLOPLASTIC"/>
    <property type="match status" value="1"/>
</dbReference>
<evidence type="ECO:0000256" key="5">
    <source>
        <dbReference type="ARBA" id="ARBA00022676"/>
    </source>
</evidence>
<comment type="similarity">
    <text evidence="2 10">Belongs to the disproportionating enzyme family.</text>
</comment>
<dbReference type="SUPFAM" id="SSF51445">
    <property type="entry name" value="(Trans)glycosidases"/>
    <property type="match status" value="1"/>
</dbReference>
<evidence type="ECO:0000256" key="7">
    <source>
        <dbReference type="ARBA" id="ARBA00023277"/>
    </source>
</evidence>
<protein>
    <recommendedName>
        <fullName evidence="4 10">4-alpha-glucanotransferase</fullName>
        <ecNumber evidence="3 10">2.4.1.25</ecNumber>
    </recommendedName>
    <alternativeName>
        <fullName evidence="8 10">Amylomaltase</fullName>
    </alternativeName>
    <alternativeName>
        <fullName evidence="9 10">Disproportionating enzyme</fullName>
    </alternativeName>
</protein>
<dbReference type="InterPro" id="IPR003385">
    <property type="entry name" value="Glyco_hydro_77"/>
</dbReference>
<dbReference type="PANTHER" id="PTHR32438:SF5">
    <property type="entry name" value="4-ALPHA-GLUCANOTRANSFERASE DPE1, CHLOROPLASTIC_AMYLOPLASTIC"/>
    <property type="match status" value="1"/>
</dbReference>
<keyword evidence="12" id="KW-1185">Reference proteome</keyword>
<name>A0A3N2R8X2_9RHOB</name>
<dbReference type="RefSeq" id="WP_123640264.1">
    <property type="nucleotide sequence ID" value="NZ_ML119081.1"/>
</dbReference>
<comment type="caution">
    <text evidence="11">The sequence shown here is derived from an EMBL/GenBank/DDBJ whole genome shotgun (WGS) entry which is preliminary data.</text>
</comment>
<dbReference type="OrthoDB" id="9763489at2"/>
<dbReference type="NCBIfam" id="TIGR00217">
    <property type="entry name" value="malQ"/>
    <property type="match status" value="1"/>
</dbReference>
<evidence type="ECO:0000256" key="4">
    <source>
        <dbReference type="ARBA" id="ARBA00020295"/>
    </source>
</evidence>
<dbReference type="GO" id="GO:0004134">
    <property type="term" value="F:4-alpha-glucanotransferase activity"/>
    <property type="evidence" value="ECO:0007669"/>
    <property type="project" value="UniProtKB-EC"/>
</dbReference>
<evidence type="ECO:0000256" key="6">
    <source>
        <dbReference type="ARBA" id="ARBA00022679"/>
    </source>
</evidence>
<sequence>MSALERLMERIGIEPGFEDALGASRPTDPDVARSLARELGFPAADEREARRTLARLDAEAAQRPLPPVIVTTCPGGRLDLPADGARRGRTWTLLDGETEVTRRTAPDGESVALDVPEALGRYRLRLDMEGRDPAETVLMVAPDACWTPPALAEDGKIWGVSVQLYLLRSARNWGIGDFTDLARFVEIAADWGADMIGLNPLNAGFLDDPDHASPYSPASRLFLNVLYIDVGAVPRFGTDPAVRAQVEDPEFRRRLEACRAADLVDYSGVAALKVPVLEALHRAFRDGASAREQEDFAAFRRERGQALERFCRFSALRAHFAAQTPARADWRTWPAPFRDCRSDEIARFAADHAGRIEFHAWMQWIAEGQLARAAAETERRGMAVGLYRDLAVGADAAGAESWSNPEAVLSGLQIGAPPDMLNPAGQNWVLPPFDPNALRQEAHASYADLVRANMRHAGGLRIDHVMALQHLYLIPEGHPPTKGAYVTYPMEELLAVLALESHERPCLIVGEDLGTVPEGFRERMAEARVLSYRIAMFERDEKGAFVPPGDYPRAALAMLGSHDLATLRGWWESRDIDLKARHGLYASKDEEGRQRAQREEEHAAFVAALEDAGLLDAGEILPSEPFGPRIAAAAHGFLGLARSGLAVAQLEDLLDQAEQVNLPGTVEAHPNWRLRYRLPLESLAEDAGALARIEALKAARAGAAEATRDSPDPA</sequence>
<evidence type="ECO:0000256" key="8">
    <source>
        <dbReference type="ARBA" id="ARBA00031423"/>
    </source>
</evidence>
<accession>A0A3N2R8X2</accession>
<keyword evidence="5 10" id="KW-0328">Glycosyltransferase</keyword>
<keyword evidence="7 10" id="KW-0119">Carbohydrate metabolism</keyword>
<dbReference type="Proteomes" id="UP000268016">
    <property type="component" value="Unassembled WGS sequence"/>
</dbReference>